<dbReference type="InterPro" id="IPR052783">
    <property type="entry name" value="Metabolic/Drug-Res_Regulator"/>
</dbReference>
<dbReference type="Pfam" id="PF04082">
    <property type="entry name" value="Fungal_trans"/>
    <property type="match status" value="1"/>
</dbReference>
<dbReference type="CDD" id="cd12148">
    <property type="entry name" value="fungal_TF_MHR"/>
    <property type="match status" value="1"/>
</dbReference>
<dbReference type="PANTHER" id="PTHR47655:SF2">
    <property type="entry name" value="QUINIC ACID UTILIZATION ACTIVATOR"/>
    <property type="match status" value="1"/>
</dbReference>
<reference evidence="6" key="4">
    <citation type="journal article" date="2015" name="G3 (Bethesda)">
        <title>Genome sequences of three phytopathogenic species of the Magnaporthaceae family of fungi.</title>
        <authorList>
            <person name="Okagaki L.H."/>
            <person name="Nunes C.C."/>
            <person name="Sailsbery J."/>
            <person name="Clay B."/>
            <person name="Brown D."/>
            <person name="John T."/>
            <person name="Oh Y."/>
            <person name="Young N."/>
            <person name="Fitzgerald M."/>
            <person name="Haas B.J."/>
            <person name="Zeng Q."/>
            <person name="Young S."/>
            <person name="Adiconis X."/>
            <person name="Fan L."/>
            <person name="Levin J.Z."/>
            <person name="Mitchell T.K."/>
            <person name="Okubara P.A."/>
            <person name="Farman M.L."/>
            <person name="Kohn L.M."/>
            <person name="Birren B."/>
            <person name="Ma L.-J."/>
            <person name="Dean R.A."/>
        </authorList>
    </citation>
    <scope>NUCLEOTIDE SEQUENCE</scope>
    <source>
        <strain evidence="6">R3-111a-1</strain>
    </source>
</reference>
<dbReference type="GO" id="GO:0006351">
    <property type="term" value="P:DNA-templated transcription"/>
    <property type="evidence" value="ECO:0007669"/>
    <property type="project" value="InterPro"/>
</dbReference>
<dbReference type="GO" id="GO:0003677">
    <property type="term" value="F:DNA binding"/>
    <property type="evidence" value="ECO:0007669"/>
    <property type="project" value="InterPro"/>
</dbReference>
<dbReference type="SMART" id="SM00906">
    <property type="entry name" value="Fungal_trans"/>
    <property type="match status" value="1"/>
</dbReference>
<dbReference type="PROSITE" id="PS00463">
    <property type="entry name" value="ZN2_CY6_FUNGAL_1"/>
    <property type="match status" value="1"/>
</dbReference>
<dbReference type="EMBL" id="GL385395">
    <property type="protein sequence ID" value="EJT80383.1"/>
    <property type="molecule type" value="Genomic_DNA"/>
</dbReference>
<feature type="compositionally biased region" description="Basic and acidic residues" evidence="3">
    <location>
        <begin position="183"/>
        <end position="197"/>
    </location>
</feature>
<protein>
    <submittedName>
        <fullName evidence="5">Quinic acid utilization activator</fullName>
    </submittedName>
</protein>
<dbReference type="PROSITE" id="PS50048">
    <property type="entry name" value="ZN2_CY6_FUNGAL_2"/>
    <property type="match status" value="1"/>
</dbReference>
<reference evidence="6" key="5">
    <citation type="submission" date="2018-04" db="UniProtKB">
        <authorList>
            <consortium name="EnsemblFungi"/>
        </authorList>
    </citation>
    <scope>IDENTIFICATION</scope>
    <source>
        <strain evidence="6">R3-111a-1</strain>
    </source>
</reference>
<dbReference type="InterPro" id="IPR001138">
    <property type="entry name" value="Zn2Cys6_DnaBD"/>
</dbReference>
<dbReference type="InterPro" id="IPR036864">
    <property type="entry name" value="Zn2-C6_fun-type_DNA-bd_sf"/>
</dbReference>
<dbReference type="Proteomes" id="UP000006039">
    <property type="component" value="Unassembled WGS sequence"/>
</dbReference>
<proteinExistence type="predicted"/>
<dbReference type="GO" id="GO:0008270">
    <property type="term" value="F:zinc ion binding"/>
    <property type="evidence" value="ECO:0007669"/>
    <property type="project" value="InterPro"/>
</dbReference>
<dbReference type="Pfam" id="PF00172">
    <property type="entry name" value="Zn_clus"/>
    <property type="match status" value="1"/>
</dbReference>
<feature type="domain" description="Zn(2)-C6 fungal-type" evidence="4">
    <location>
        <begin position="70"/>
        <end position="100"/>
    </location>
</feature>
<evidence type="ECO:0000256" key="3">
    <source>
        <dbReference type="SAM" id="MobiDB-lite"/>
    </source>
</evidence>
<evidence type="ECO:0000256" key="1">
    <source>
        <dbReference type="ARBA" id="ARBA00022723"/>
    </source>
</evidence>
<keyword evidence="7" id="KW-1185">Reference proteome</keyword>
<organism evidence="5">
    <name type="scientific">Gaeumannomyces tritici (strain R3-111a-1)</name>
    <name type="common">Wheat and barley take-all root rot fungus</name>
    <name type="synonym">Gaeumannomyces graminis var. tritici</name>
    <dbReference type="NCBI Taxonomy" id="644352"/>
    <lineage>
        <taxon>Eukaryota</taxon>
        <taxon>Fungi</taxon>
        <taxon>Dikarya</taxon>
        <taxon>Ascomycota</taxon>
        <taxon>Pezizomycotina</taxon>
        <taxon>Sordariomycetes</taxon>
        <taxon>Sordariomycetidae</taxon>
        <taxon>Magnaporthales</taxon>
        <taxon>Magnaporthaceae</taxon>
        <taxon>Gaeumannomyces</taxon>
    </lineage>
</organism>
<evidence type="ECO:0000259" key="4">
    <source>
        <dbReference type="PROSITE" id="PS50048"/>
    </source>
</evidence>
<dbReference type="InterPro" id="IPR007219">
    <property type="entry name" value="XnlR_reg_dom"/>
</dbReference>
<dbReference type="OrthoDB" id="3364175at2759"/>
<dbReference type="STRING" id="644352.J3NGJ3"/>
<dbReference type="PANTHER" id="PTHR47655">
    <property type="entry name" value="QUINIC ACID UTILIZATION ACTIVATOR"/>
    <property type="match status" value="1"/>
</dbReference>
<evidence type="ECO:0000313" key="5">
    <source>
        <dbReference type="EMBL" id="EJT80383.1"/>
    </source>
</evidence>
<dbReference type="GeneID" id="20340841"/>
<accession>J3NGJ3</accession>
<dbReference type="SUPFAM" id="SSF57701">
    <property type="entry name" value="Zn2/Cys6 DNA-binding domain"/>
    <property type="match status" value="1"/>
</dbReference>
<dbReference type="CDD" id="cd00067">
    <property type="entry name" value="GAL4"/>
    <property type="match status" value="1"/>
</dbReference>
<evidence type="ECO:0000256" key="2">
    <source>
        <dbReference type="ARBA" id="ARBA00023242"/>
    </source>
</evidence>
<keyword evidence="2" id="KW-0539">Nucleus</keyword>
<dbReference type="GO" id="GO:0000981">
    <property type="term" value="F:DNA-binding transcription factor activity, RNA polymerase II-specific"/>
    <property type="evidence" value="ECO:0007669"/>
    <property type="project" value="InterPro"/>
</dbReference>
<reference evidence="7" key="1">
    <citation type="submission" date="2010-07" db="EMBL/GenBank/DDBJ databases">
        <title>The genome sequence of Gaeumannomyces graminis var. tritici strain R3-111a-1.</title>
        <authorList>
            <consortium name="The Broad Institute Genome Sequencing Platform"/>
            <person name="Ma L.-J."/>
            <person name="Dead R."/>
            <person name="Young S."/>
            <person name="Zeng Q."/>
            <person name="Koehrsen M."/>
            <person name="Alvarado L."/>
            <person name="Berlin A."/>
            <person name="Chapman S.B."/>
            <person name="Chen Z."/>
            <person name="Freedman E."/>
            <person name="Gellesch M."/>
            <person name="Goldberg J."/>
            <person name="Griggs A."/>
            <person name="Gujja S."/>
            <person name="Heilman E.R."/>
            <person name="Heiman D."/>
            <person name="Hepburn T."/>
            <person name="Howarth C."/>
            <person name="Jen D."/>
            <person name="Larson L."/>
            <person name="Mehta T."/>
            <person name="Neiman D."/>
            <person name="Pearson M."/>
            <person name="Roberts A."/>
            <person name="Saif S."/>
            <person name="Shea T."/>
            <person name="Shenoy N."/>
            <person name="Sisk P."/>
            <person name="Stolte C."/>
            <person name="Sykes S."/>
            <person name="Walk T."/>
            <person name="White J."/>
            <person name="Yandava C."/>
            <person name="Haas B."/>
            <person name="Nusbaum C."/>
            <person name="Birren B."/>
        </authorList>
    </citation>
    <scope>NUCLEOTIDE SEQUENCE [LARGE SCALE GENOMIC DNA]</scope>
    <source>
        <strain evidence="7">R3-111a-1</strain>
    </source>
</reference>
<dbReference type="VEuPathDB" id="FungiDB:GGTG_00383"/>
<feature type="region of interest" description="Disordered" evidence="3">
    <location>
        <begin position="611"/>
        <end position="648"/>
    </location>
</feature>
<feature type="region of interest" description="Disordered" evidence="3">
    <location>
        <begin position="179"/>
        <end position="215"/>
    </location>
</feature>
<dbReference type="Gene3D" id="4.10.240.10">
    <property type="entry name" value="Zn(2)-C6 fungal-type DNA-binding domain"/>
    <property type="match status" value="1"/>
</dbReference>
<dbReference type="eggNOG" id="ENOG502S3FG">
    <property type="taxonomic scope" value="Eukaryota"/>
</dbReference>
<dbReference type="GO" id="GO:0045944">
    <property type="term" value="P:positive regulation of transcription by RNA polymerase II"/>
    <property type="evidence" value="ECO:0007669"/>
    <property type="project" value="TreeGrafter"/>
</dbReference>
<dbReference type="EnsemblFungi" id="EJT80383">
    <property type="protein sequence ID" value="EJT80383"/>
    <property type="gene ID" value="GGTG_00383"/>
</dbReference>
<evidence type="ECO:0000313" key="7">
    <source>
        <dbReference type="Proteomes" id="UP000006039"/>
    </source>
</evidence>
<feature type="compositionally biased region" description="Low complexity" evidence="3">
    <location>
        <begin position="41"/>
        <end position="62"/>
    </location>
</feature>
<dbReference type="HOGENOM" id="CLU_007607_0_0_1"/>
<gene>
    <name evidence="6" type="primary">20340841</name>
    <name evidence="5" type="ORF">GGTG_00383</name>
</gene>
<feature type="region of interest" description="Disordered" evidence="3">
    <location>
        <begin position="1"/>
        <end position="62"/>
    </location>
</feature>
<sequence>MSQIIPPDHNDYERGRSTASPVKSEGARDAPSRMLSKRKQAATSDDSTATSTAAPAAAAAPAKRQRVSRACDQCRAAREKCDGIQPLCFPCVSQNRKCTYRTSPKKRGVQTGYIRALEVALGWLFDKNPGCEDALNKLLAHEGGQAKALLIADAPGPGSRLHQRWLKSSACLELDRILSGGEPTRRDPATIGSREDDASASENEADAEPRRGDIGKVAVAASRPAPASHESDSPIPRILPTNHARFRLPPNHWRLLDLYFSYTHCWFPIVEKQDILKVTYGYPGAGLDLAPTHPSAPTHAELWAILAFAACQAPATAEPAIDPAEAYCTARRLMPSDNGPFQTSHINALLLLSLVNLGSDNVVTAWMLIGNAVRIALSLGLGQVETHAALPEKHRRAFMGCFILDTIVSARTGWPQHLRSDTLARLSPPMDDIDEWQPWQPCRGIGPGAEPQARGIPLPAQALSSFRLMCDLCRALSTSASPNTAAPTQIAVDSAYQHRSFVLAGTQPPSQIPSPYLLRLLYLVVQAKRHGISLMAQTPPSALREAMSHVETYAAQHGMTMATPLFSTCLIVMRRCCVGSLASSLTEQDVARLASLESTLLNTWRRGNPLPAHSTAILPERSADPSKNRQVIPSRGPPPHTPKLDGPTQQPQYYAPVYQPVFSRPDGPVQPVGIYGVGASLMPSISSMQNSACGGGVVSAYNYDTLLDDLASSIDCTDRVDADTQFMANLGFAPGADLTDLLRGNFGGV</sequence>
<dbReference type="AlphaFoldDB" id="J3NGJ3"/>
<dbReference type="SMART" id="SM00066">
    <property type="entry name" value="GAL4"/>
    <property type="match status" value="1"/>
</dbReference>
<name>J3NGJ3_GAET3</name>
<dbReference type="RefSeq" id="XP_009216392.1">
    <property type="nucleotide sequence ID" value="XM_009218128.1"/>
</dbReference>
<reference evidence="5" key="3">
    <citation type="submission" date="2010-09" db="EMBL/GenBank/DDBJ databases">
        <title>Annotation of Gaeumannomyces graminis var. tritici R3-111a-1.</title>
        <authorList>
            <consortium name="The Broad Institute Genome Sequencing Platform"/>
            <person name="Ma L.-J."/>
            <person name="Dead R."/>
            <person name="Young S.K."/>
            <person name="Zeng Q."/>
            <person name="Gargeya S."/>
            <person name="Fitzgerald M."/>
            <person name="Haas B."/>
            <person name="Abouelleil A."/>
            <person name="Alvarado L."/>
            <person name="Arachchi H.M."/>
            <person name="Berlin A."/>
            <person name="Brown A."/>
            <person name="Chapman S.B."/>
            <person name="Chen Z."/>
            <person name="Dunbar C."/>
            <person name="Freedman E."/>
            <person name="Gearin G."/>
            <person name="Gellesch M."/>
            <person name="Goldberg J."/>
            <person name="Griggs A."/>
            <person name="Gujja S."/>
            <person name="Heiman D."/>
            <person name="Howarth C."/>
            <person name="Larson L."/>
            <person name="Lui A."/>
            <person name="MacDonald P.J.P."/>
            <person name="Mehta T."/>
            <person name="Montmayeur A."/>
            <person name="Murphy C."/>
            <person name="Neiman D."/>
            <person name="Pearson M."/>
            <person name="Priest M."/>
            <person name="Roberts A."/>
            <person name="Saif S."/>
            <person name="Shea T."/>
            <person name="Shenoy N."/>
            <person name="Sisk P."/>
            <person name="Stolte C."/>
            <person name="Sykes S."/>
            <person name="Yandava C."/>
            <person name="Wortman J."/>
            <person name="Nusbaum C."/>
            <person name="Birren B."/>
        </authorList>
    </citation>
    <scope>NUCLEOTIDE SEQUENCE</scope>
    <source>
        <strain evidence="5">R3-111a-1</strain>
    </source>
</reference>
<keyword evidence="1" id="KW-0479">Metal-binding</keyword>
<reference evidence="5" key="2">
    <citation type="submission" date="2010-07" db="EMBL/GenBank/DDBJ databases">
        <authorList>
            <consortium name="The Broad Institute Genome Sequencing Platform"/>
            <consortium name="Broad Institute Genome Sequencing Center for Infectious Disease"/>
            <person name="Ma L.-J."/>
            <person name="Dead R."/>
            <person name="Young S."/>
            <person name="Zeng Q."/>
            <person name="Koehrsen M."/>
            <person name="Alvarado L."/>
            <person name="Berlin A."/>
            <person name="Chapman S.B."/>
            <person name="Chen Z."/>
            <person name="Freedman E."/>
            <person name="Gellesch M."/>
            <person name="Goldberg J."/>
            <person name="Griggs A."/>
            <person name="Gujja S."/>
            <person name="Heilman E.R."/>
            <person name="Heiman D."/>
            <person name="Hepburn T."/>
            <person name="Howarth C."/>
            <person name="Jen D."/>
            <person name="Larson L."/>
            <person name="Mehta T."/>
            <person name="Neiman D."/>
            <person name="Pearson M."/>
            <person name="Roberts A."/>
            <person name="Saif S."/>
            <person name="Shea T."/>
            <person name="Shenoy N."/>
            <person name="Sisk P."/>
            <person name="Stolte C."/>
            <person name="Sykes S."/>
            <person name="Walk T."/>
            <person name="White J."/>
            <person name="Yandava C."/>
            <person name="Haas B."/>
            <person name="Nusbaum C."/>
            <person name="Birren B."/>
        </authorList>
    </citation>
    <scope>NUCLEOTIDE SEQUENCE</scope>
    <source>
        <strain evidence="5">R3-111a-1</strain>
    </source>
</reference>
<evidence type="ECO:0000313" key="6">
    <source>
        <dbReference type="EnsemblFungi" id="EJT80383"/>
    </source>
</evidence>